<dbReference type="Gene3D" id="3.30.910.20">
    <property type="entry name" value="Skp domain"/>
    <property type="match status" value="1"/>
</dbReference>
<evidence type="ECO:0000256" key="1">
    <source>
        <dbReference type="ARBA" id="ARBA00009091"/>
    </source>
</evidence>
<dbReference type="SUPFAM" id="SSF111384">
    <property type="entry name" value="OmpH-like"/>
    <property type="match status" value="1"/>
</dbReference>
<gene>
    <name evidence="5" type="ORF">GCM10023091_38790</name>
</gene>
<evidence type="ECO:0000313" key="5">
    <source>
        <dbReference type="EMBL" id="GAA4446152.1"/>
    </source>
</evidence>
<proteinExistence type="inferred from homology"/>
<dbReference type="Pfam" id="PF03938">
    <property type="entry name" value="OmpH"/>
    <property type="match status" value="1"/>
</dbReference>
<dbReference type="PANTHER" id="PTHR35089:SF1">
    <property type="entry name" value="CHAPERONE PROTEIN SKP"/>
    <property type="match status" value="1"/>
</dbReference>
<comment type="similarity">
    <text evidence="1">Belongs to the Skp family.</text>
</comment>
<dbReference type="EMBL" id="BAABEY010000036">
    <property type="protein sequence ID" value="GAA4446152.1"/>
    <property type="molecule type" value="Genomic_DNA"/>
</dbReference>
<keyword evidence="6" id="KW-1185">Reference proteome</keyword>
<dbReference type="InterPro" id="IPR005632">
    <property type="entry name" value="Chaperone_Skp"/>
</dbReference>
<dbReference type="Proteomes" id="UP001501508">
    <property type="component" value="Unassembled WGS sequence"/>
</dbReference>
<dbReference type="InterPro" id="IPR024930">
    <property type="entry name" value="Skp_dom_sf"/>
</dbReference>
<dbReference type="SMART" id="SM00935">
    <property type="entry name" value="OmpH"/>
    <property type="match status" value="1"/>
</dbReference>
<feature type="signal peptide" evidence="4">
    <location>
        <begin position="1"/>
        <end position="25"/>
    </location>
</feature>
<evidence type="ECO:0000313" key="6">
    <source>
        <dbReference type="Proteomes" id="UP001501508"/>
    </source>
</evidence>
<organism evidence="5 6">
    <name type="scientific">Ravibacter arvi</name>
    <dbReference type="NCBI Taxonomy" id="2051041"/>
    <lineage>
        <taxon>Bacteria</taxon>
        <taxon>Pseudomonadati</taxon>
        <taxon>Bacteroidota</taxon>
        <taxon>Cytophagia</taxon>
        <taxon>Cytophagales</taxon>
        <taxon>Spirosomataceae</taxon>
        <taxon>Ravibacter</taxon>
    </lineage>
</organism>
<keyword evidence="3" id="KW-0175">Coiled coil</keyword>
<feature type="coiled-coil region" evidence="3">
    <location>
        <begin position="46"/>
        <end position="117"/>
    </location>
</feature>
<reference evidence="6" key="1">
    <citation type="journal article" date="2019" name="Int. J. Syst. Evol. Microbiol.">
        <title>The Global Catalogue of Microorganisms (GCM) 10K type strain sequencing project: providing services to taxonomists for standard genome sequencing and annotation.</title>
        <authorList>
            <consortium name="The Broad Institute Genomics Platform"/>
            <consortium name="The Broad Institute Genome Sequencing Center for Infectious Disease"/>
            <person name="Wu L."/>
            <person name="Ma J."/>
        </authorList>
    </citation>
    <scope>NUCLEOTIDE SEQUENCE [LARGE SCALE GENOMIC DNA]</scope>
    <source>
        <strain evidence="6">JCM 31920</strain>
    </source>
</reference>
<evidence type="ECO:0000256" key="3">
    <source>
        <dbReference type="SAM" id="Coils"/>
    </source>
</evidence>
<evidence type="ECO:0008006" key="7">
    <source>
        <dbReference type="Google" id="ProtNLM"/>
    </source>
</evidence>
<name>A0ABP8MB31_9BACT</name>
<protein>
    <recommendedName>
        <fullName evidence="7">Periplasmic chaperone for outer membrane proteins Skp</fullName>
    </recommendedName>
</protein>
<feature type="chain" id="PRO_5047044045" description="Periplasmic chaperone for outer membrane proteins Skp" evidence="4">
    <location>
        <begin position="26"/>
        <end position="185"/>
    </location>
</feature>
<dbReference type="PANTHER" id="PTHR35089">
    <property type="entry name" value="CHAPERONE PROTEIN SKP"/>
    <property type="match status" value="1"/>
</dbReference>
<evidence type="ECO:0000256" key="2">
    <source>
        <dbReference type="ARBA" id="ARBA00022729"/>
    </source>
</evidence>
<accession>A0ABP8MB31</accession>
<sequence>MNMRKIFLLAGCLSILSVFCTTLFAQGNVKVGHTNSNYIIGLMPETKKAQGELETMKKQLEKVLQEKSKTFEEKVERYQTSAASMSQTLRETTEAELQKLRTELQELQGKSESSFMEKQQALFKPIAEKVNKAIKEVGKEEGYLYVLNGDTGNVGNPVLLYSGSENSDITNLVLKKLGVTPPAKQ</sequence>
<evidence type="ECO:0000256" key="4">
    <source>
        <dbReference type="SAM" id="SignalP"/>
    </source>
</evidence>
<keyword evidence="2 4" id="KW-0732">Signal</keyword>
<comment type="caution">
    <text evidence="5">The sequence shown here is derived from an EMBL/GenBank/DDBJ whole genome shotgun (WGS) entry which is preliminary data.</text>
</comment>